<proteinExistence type="predicted"/>
<dbReference type="EMBL" id="JAGTPW010000018">
    <property type="protein sequence ID" value="MBR8644851.1"/>
    <property type="molecule type" value="Genomic_DNA"/>
</dbReference>
<accession>A0A941J7N0</accession>
<sequence>MFHGAVPHLGYGAFVPYLLGAVFPFIKDFTFLVGDFCNGPCWLIVSVMEGSISICEFKGTHAI</sequence>
<gene>
    <name evidence="1" type="ORF">KEH51_11985</name>
</gene>
<comment type="caution">
    <text evidence="1">The sequence shown here is derived from an EMBL/GenBank/DDBJ whole genome shotgun (WGS) entry which is preliminary data.</text>
</comment>
<evidence type="ECO:0000313" key="1">
    <source>
        <dbReference type="EMBL" id="MBR8644851.1"/>
    </source>
</evidence>
<dbReference type="Proteomes" id="UP000680045">
    <property type="component" value="Unassembled WGS sequence"/>
</dbReference>
<evidence type="ECO:0000313" key="2">
    <source>
        <dbReference type="Proteomes" id="UP000680045"/>
    </source>
</evidence>
<dbReference type="AlphaFoldDB" id="A0A941J7N0"/>
<protein>
    <submittedName>
        <fullName evidence="1">Uncharacterized protein</fullName>
    </submittedName>
</protein>
<organism evidence="1 2">
    <name type="scientific">Peribacillus frigoritolerans</name>
    <dbReference type="NCBI Taxonomy" id="450367"/>
    <lineage>
        <taxon>Bacteria</taxon>
        <taxon>Bacillati</taxon>
        <taxon>Bacillota</taxon>
        <taxon>Bacilli</taxon>
        <taxon>Bacillales</taxon>
        <taxon>Bacillaceae</taxon>
        <taxon>Peribacillus</taxon>
    </lineage>
</organism>
<name>A0A941J7N0_9BACI</name>
<reference evidence="1" key="1">
    <citation type="submission" date="2021-04" db="EMBL/GenBank/DDBJ databases">
        <title>Whole genome sequencing of Enterococci isolates from hospitalized patients.</title>
        <authorList>
            <person name="Ogoti B.M."/>
            <person name="Onyambu F.G."/>
        </authorList>
    </citation>
    <scope>NUCLEOTIDE SEQUENCE</scope>
    <source>
        <strain evidence="1">242</strain>
    </source>
</reference>